<evidence type="ECO:0000313" key="3">
    <source>
        <dbReference type="Proteomes" id="UP001162060"/>
    </source>
</evidence>
<dbReference type="Proteomes" id="UP001162060">
    <property type="component" value="Unassembled WGS sequence"/>
</dbReference>
<feature type="region of interest" description="Disordered" evidence="1">
    <location>
        <begin position="34"/>
        <end position="55"/>
    </location>
</feature>
<feature type="compositionally biased region" description="Low complexity" evidence="1">
    <location>
        <begin position="35"/>
        <end position="49"/>
    </location>
</feature>
<accession>A0AAV1URV3</accession>
<reference evidence="2" key="1">
    <citation type="submission" date="2024-01" db="EMBL/GenBank/DDBJ databases">
        <authorList>
            <person name="Webb A."/>
        </authorList>
    </citation>
    <scope>NUCLEOTIDE SEQUENCE</scope>
    <source>
        <strain evidence="2">Pm1</strain>
    </source>
</reference>
<dbReference type="InterPro" id="IPR036388">
    <property type="entry name" value="WH-like_DNA-bd_sf"/>
</dbReference>
<proteinExistence type="predicted"/>
<organism evidence="2 3">
    <name type="scientific">Peronospora matthiolae</name>
    <dbReference type="NCBI Taxonomy" id="2874970"/>
    <lineage>
        <taxon>Eukaryota</taxon>
        <taxon>Sar</taxon>
        <taxon>Stramenopiles</taxon>
        <taxon>Oomycota</taxon>
        <taxon>Peronosporomycetes</taxon>
        <taxon>Peronosporales</taxon>
        <taxon>Peronosporaceae</taxon>
        <taxon>Peronospora</taxon>
    </lineage>
</organism>
<evidence type="ECO:0000256" key="1">
    <source>
        <dbReference type="SAM" id="MobiDB-lite"/>
    </source>
</evidence>
<dbReference type="AlphaFoldDB" id="A0AAV1URV3"/>
<evidence type="ECO:0000313" key="2">
    <source>
        <dbReference type="EMBL" id="CAK7936428.1"/>
    </source>
</evidence>
<protein>
    <submittedName>
        <fullName evidence="2">Uncharacterized protein</fullName>
    </submittedName>
</protein>
<dbReference type="EMBL" id="CAKLBY020000224">
    <property type="protein sequence ID" value="CAK7936428.1"/>
    <property type="molecule type" value="Genomic_DNA"/>
</dbReference>
<sequence>MNYLSWSLLFQRVLKNPGFYGVGAAVVAIDSPIASGGKQSKQGKQSNKPSKQDEQEKFFQQLIKTTMQQLESGN</sequence>
<gene>
    <name evidence="2" type="ORF">PM001_LOCUS21578</name>
</gene>
<name>A0AAV1URV3_9STRA</name>
<dbReference type="Gene3D" id="1.10.10.10">
    <property type="entry name" value="Winged helix-like DNA-binding domain superfamily/Winged helix DNA-binding domain"/>
    <property type="match status" value="1"/>
</dbReference>
<comment type="caution">
    <text evidence="2">The sequence shown here is derived from an EMBL/GenBank/DDBJ whole genome shotgun (WGS) entry which is preliminary data.</text>
</comment>